<dbReference type="Pfam" id="PF02690">
    <property type="entry name" value="Na_Pi_cotrans"/>
    <property type="match status" value="2"/>
</dbReference>
<dbReference type="InterPro" id="IPR038078">
    <property type="entry name" value="PhoU-like_sf"/>
</dbReference>
<evidence type="ECO:0000256" key="3">
    <source>
        <dbReference type="ARBA" id="ARBA00022692"/>
    </source>
</evidence>
<evidence type="ECO:0000313" key="8">
    <source>
        <dbReference type="EMBL" id="MCG7980651.1"/>
    </source>
</evidence>
<evidence type="ECO:0000313" key="9">
    <source>
        <dbReference type="Proteomes" id="UP000886674"/>
    </source>
</evidence>
<name>A0A9E4TV90_9GAMM</name>
<feature type="transmembrane region" description="Helical" evidence="6">
    <location>
        <begin position="282"/>
        <end position="304"/>
    </location>
</feature>
<dbReference type="Pfam" id="PF01895">
    <property type="entry name" value="PhoU"/>
    <property type="match status" value="1"/>
</dbReference>
<dbReference type="InterPro" id="IPR026022">
    <property type="entry name" value="PhoU_dom"/>
</dbReference>
<feature type="domain" description="PhoU" evidence="7">
    <location>
        <begin position="398"/>
        <end position="478"/>
    </location>
</feature>
<feature type="transmembrane region" description="Helical" evidence="6">
    <location>
        <begin position="177"/>
        <end position="195"/>
    </location>
</feature>
<dbReference type="NCBIfam" id="TIGR00704">
    <property type="entry name" value="NaPi_cotrn_rel"/>
    <property type="match status" value="1"/>
</dbReference>
<feature type="transmembrane region" description="Helical" evidence="6">
    <location>
        <begin position="247"/>
        <end position="270"/>
    </location>
</feature>
<dbReference type="Gene3D" id="1.20.58.220">
    <property type="entry name" value="Phosphate transport system protein phou homolog 2, domain 2"/>
    <property type="match status" value="1"/>
</dbReference>
<evidence type="ECO:0000256" key="1">
    <source>
        <dbReference type="ARBA" id="ARBA00004651"/>
    </source>
</evidence>
<comment type="subcellular location">
    <subcellularLocation>
        <location evidence="1">Cell membrane</location>
        <topology evidence="1">Multi-pass membrane protein</topology>
    </subcellularLocation>
</comment>
<reference evidence="8" key="1">
    <citation type="journal article" date="2021" name="Proc. Natl. Acad. Sci. U.S.A.">
        <title>Global biogeography of chemosynthetic symbionts reveals both localized and globally distributed symbiont groups. .</title>
        <authorList>
            <person name="Osvatic J.T."/>
            <person name="Wilkins L.G.E."/>
            <person name="Leibrecht L."/>
            <person name="Leray M."/>
            <person name="Zauner S."/>
            <person name="Polzin J."/>
            <person name="Camacho Y."/>
            <person name="Gros O."/>
            <person name="van Gils J.A."/>
            <person name="Eisen J.A."/>
            <person name="Petersen J.M."/>
            <person name="Yuen B."/>
        </authorList>
    </citation>
    <scope>NUCLEOTIDE SEQUENCE</scope>
    <source>
        <strain evidence="8">MAGclacostrist055</strain>
    </source>
</reference>
<evidence type="ECO:0000256" key="6">
    <source>
        <dbReference type="SAM" id="Phobius"/>
    </source>
</evidence>
<feature type="transmembrane region" description="Helical" evidence="6">
    <location>
        <begin position="80"/>
        <end position="102"/>
    </location>
</feature>
<dbReference type="PANTHER" id="PTHR10010">
    <property type="entry name" value="SOLUTE CARRIER FAMILY 34 SODIUM PHOSPHATE , MEMBER 2-RELATED"/>
    <property type="match status" value="1"/>
</dbReference>
<dbReference type="GO" id="GO:0005436">
    <property type="term" value="F:sodium:phosphate symporter activity"/>
    <property type="evidence" value="ECO:0007669"/>
    <property type="project" value="InterPro"/>
</dbReference>
<dbReference type="NCBIfam" id="NF037997">
    <property type="entry name" value="Na_Pi_symport"/>
    <property type="match status" value="1"/>
</dbReference>
<organism evidence="8 9">
    <name type="scientific">Candidatus Thiodiazotropha taylori</name>
    <dbReference type="NCBI Taxonomy" id="2792791"/>
    <lineage>
        <taxon>Bacteria</taxon>
        <taxon>Pseudomonadati</taxon>
        <taxon>Pseudomonadota</taxon>
        <taxon>Gammaproteobacteria</taxon>
        <taxon>Chromatiales</taxon>
        <taxon>Sedimenticolaceae</taxon>
        <taxon>Candidatus Thiodiazotropha</taxon>
    </lineage>
</organism>
<comment type="caution">
    <text evidence="8">The sequence shown here is derived from an EMBL/GenBank/DDBJ whole genome shotgun (WGS) entry which is preliminary data.</text>
</comment>
<feature type="transmembrane region" description="Helical" evidence="6">
    <location>
        <begin position="215"/>
        <end position="241"/>
    </location>
</feature>
<evidence type="ECO:0000256" key="4">
    <source>
        <dbReference type="ARBA" id="ARBA00022989"/>
    </source>
</evidence>
<evidence type="ECO:0000259" key="7">
    <source>
        <dbReference type="Pfam" id="PF01895"/>
    </source>
</evidence>
<dbReference type="GO" id="GO:0044341">
    <property type="term" value="P:sodium-dependent phosphate transport"/>
    <property type="evidence" value="ECO:0007669"/>
    <property type="project" value="InterPro"/>
</dbReference>
<dbReference type="AlphaFoldDB" id="A0A9E4TV90"/>
<keyword evidence="5 6" id="KW-0472">Membrane</keyword>
<keyword evidence="2" id="KW-1003">Cell membrane</keyword>
<feature type="transmembrane region" description="Helical" evidence="6">
    <location>
        <begin position="108"/>
        <end position="132"/>
    </location>
</feature>
<dbReference type="SUPFAM" id="SSF109755">
    <property type="entry name" value="PhoU-like"/>
    <property type="match status" value="1"/>
</dbReference>
<keyword evidence="4 6" id="KW-1133">Transmembrane helix</keyword>
<evidence type="ECO:0000256" key="2">
    <source>
        <dbReference type="ARBA" id="ARBA00022475"/>
    </source>
</evidence>
<dbReference type="InterPro" id="IPR004633">
    <property type="entry name" value="NaPi_cotrn-rel/YqeW-like"/>
</dbReference>
<sequence>MIFKTTCSKNEFITRPLILLCLGGILALFTLPAFGATAEQSIEWGVMGMKLFGGLALFLFGMEQMADALKAVAGDRMKGILAKLTSNRFMGAATGAFVTAVIQSSSVTTVLVVGFITAGLMTFTQSIGVIMGANIGTTITAQIVAFKVTKAALLMIGVGFSMLFISKNESVKQYGGMIMGLGLVFFGMSVMSDAMKPLRSYQPFLDLMISMESPLIGILVAAAFTGLIQSSSATTGIVIVMASQGFITLPAGIALAFGANIGTCVTAMLASIGKPREAVRAAMVHVIFNVSGVLLWIMFIPHLADFVVSFSPSHPELSGIERLGAETPRQIANAHTVFNIANTLVFIWFTAYIARIVEWLLPDRLIEEEGIAVSAKYLDEELLSTPSLALDRVRLEVLHMGERVQAMLGQIMPAIIGGSHESLNAVAQLDDEVDILYEQILDYLGRISKQSLTDRQTEELLSLMEAVGDLENIGDTIETNLVALGHERISIGFSISEPTKQVLEGFHRVIIRAVDGAVQSVSQINTEVAHAVVAMKDEITSLADSAAQHQATRLVAEEPNRIAAYTTEVDIIEKQKRIYYFAKRMAKTVIPPEEAEEDKY</sequence>
<dbReference type="GO" id="GO:0005886">
    <property type="term" value="C:plasma membrane"/>
    <property type="evidence" value="ECO:0007669"/>
    <property type="project" value="UniProtKB-SubCell"/>
</dbReference>
<proteinExistence type="predicted"/>
<feature type="transmembrane region" description="Helical" evidence="6">
    <location>
        <begin position="41"/>
        <end position="60"/>
    </location>
</feature>
<gene>
    <name evidence="8" type="ORF">JAY77_21205</name>
</gene>
<dbReference type="Proteomes" id="UP000886674">
    <property type="component" value="Unassembled WGS sequence"/>
</dbReference>
<dbReference type="EMBL" id="JAEPCR010000136">
    <property type="protein sequence ID" value="MCG7980651.1"/>
    <property type="molecule type" value="Genomic_DNA"/>
</dbReference>
<feature type="transmembrane region" description="Helical" evidence="6">
    <location>
        <begin position="144"/>
        <end position="165"/>
    </location>
</feature>
<evidence type="ECO:0000256" key="5">
    <source>
        <dbReference type="ARBA" id="ARBA00023136"/>
    </source>
</evidence>
<dbReference type="InterPro" id="IPR003841">
    <property type="entry name" value="Na/Pi_transpt"/>
</dbReference>
<feature type="transmembrane region" description="Helical" evidence="6">
    <location>
        <begin position="12"/>
        <end position="35"/>
    </location>
</feature>
<protein>
    <submittedName>
        <fullName evidence="8">Na/Pi cotransporter family protein</fullName>
    </submittedName>
</protein>
<keyword evidence="3 6" id="KW-0812">Transmembrane</keyword>
<dbReference type="PANTHER" id="PTHR10010:SF46">
    <property type="entry name" value="SODIUM-DEPENDENT PHOSPHATE TRANSPORT PROTEIN 2B"/>
    <property type="match status" value="1"/>
</dbReference>
<accession>A0A9E4TV90</accession>